<keyword evidence="1" id="KW-1133">Transmembrane helix</keyword>
<keyword evidence="1" id="KW-0472">Membrane</keyword>
<keyword evidence="1" id="KW-0812">Transmembrane</keyword>
<evidence type="ECO:0000313" key="3">
    <source>
        <dbReference type="Proteomes" id="UP000199476"/>
    </source>
</evidence>
<dbReference type="Gene3D" id="1.10.1760.20">
    <property type="match status" value="1"/>
</dbReference>
<dbReference type="InterPro" id="IPR030949">
    <property type="entry name" value="ECF_S_folate_fam"/>
</dbReference>
<feature type="transmembrane region" description="Helical" evidence="1">
    <location>
        <begin position="46"/>
        <end position="72"/>
    </location>
</feature>
<dbReference type="EMBL" id="FNGO01000016">
    <property type="protein sequence ID" value="SDM08149.1"/>
    <property type="molecule type" value="Genomic_DNA"/>
</dbReference>
<feature type="transmembrane region" description="Helical" evidence="1">
    <location>
        <begin position="6"/>
        <end position="25"/>
    </location>
</feature>
<dbReference type="STRING" id="321763.SAMN04488692_1165"/>
<accession>A0A1G9QB13</accession>
<dbReference type="NCBIfam" id="TIGR04518">
    <property type="entry name" value="ECF_S_folT_fam"/>
    <property type="match status" value="1"/>
</dbReference>
<feature type="transmembrane region" description="Helical" evidence="1">
    <location>
        <begin position="109"/>
        <end position="129"/>
    </location>
</feature>
<evidence type="ECO:0000256" key="1">
    <source>
        <dbReference type="SAM" id="Phobius"/>
    </source>
</evidence>
<organism evidence="2 3">
    <name type="scientific">Halarsenatibacter silvermanii</name>
    <dbReference type="NCBI Taxonomy" id="321763"/>
    <lineage>
        <taxon>Bacteria</taxon>
        <taxon>Bacillati</taxon>
        <taxon>Bacillota</taxon>
        <taxon>Clostridia</taxon>
        <taxon>Halanaerobiales</taxon>
        <taxon>Halarsenatibacteraceae</taxon>
        <taxon>Halarsenatibacter</taxon>
    </lineage>
</organism>
<protein>
    <submittedName>
        <fullName evidence="2">ECF transporter S component, folate family</fullName>
    </submittedName>
</protein>
<feature type="transmembrane region" description="Helical" evidence="1">
    <location>
        <begin position="135"/>
        <end position="159"/>
    </location>
</feature>
<feature type="transmembrane region" description="Helical" evidence="1">
    <location>
        <begin position="78"/>
        <end position="102"/>
    </location>
</feature>
<sequence length="180" mass="19608">MKISTHRLVYAALLIALSIIFTRIFSLRIALGGAEGIRIGLGGLPIVFAGIAFGPLVGGIVGAVSDLIGFFINPMGPYMPHFTLTSFLTGFMPGIFICYFFAGRKSFRNILITIAITQVITAVLMVPYFQNSLFGIPYIATVPSRVISQAGMIPLYAYLSRMLLRYNLIKIPEHCRPASG</sequence>
<dbReference type="OrthoDB" id="4624at2"/>
<keyword evidence="3" id="KW-1185">Reference proteome</keyword>
<dbReference type="Proteomes" id="UP000199476">
    <property type="component" value="Unassembled WGS sequence"/>
</dbReference>
<reference evidence="2 3" key="1">
    <citation type="submission" date="2016-10" db="EMBL/GenBank/DDBJ databases">
        <authorList>
            <person name="de Groot N.N."/>
        </authorList>
    </citation>
    <scope>NUCLEOTIDE SEQUENCE [LARGE SCALE GENOMIC DNA]</scope>
    <source>
        <strain evidence="2 3">SLAS-1</strain>
    </source>
</reference>
<name>A0A1G9QB13_9FIRM</name>
<dbReference type="RefSeq" id="WP_089760825.1">
    <property type="nucleotide sequence ID" value="NZ_FNGO01000016.1"/>
</dbReference>
<dbReference type="GO" id="GO:0016020">
    <property type="term" value="C:membrane"/>
    <property type="evidence" value="ECO:0007669"/>
    <property type="project" value="InterPro"/>
</dbReference>
<evidence type="ECO:0000313" key="2">
    <source>
        <dbReference type="EMBL" id="SDM08149.1"/>
    </source>
</evidence>
<gene>
    <name evidence="2" type="ORF">SAMN04488692_1165</name>
</gene>
<proteinExistence type="predicted"/>
<dbReference type="InterPro" id="IPR009825">
    <property type="entry name" value="ECF_substrate-spec-like"/>
</dbReference>
<dbReference type="Pfam" id="PF07155">
    <property type="entry name" value="ECF-ribofla_trS"/>
    <property type="match status" value="1"/>
</dbReference>
<dbReference type="AlphaFoldDB" id="A0A1G9QB13"/>